<dbReference type="EMBL" id="JAKELL010000015">
    <property type="protein sequence ID" value="KAH8994258.1"/>
    <property type="molecule type" value="Genomic_DNA"/>
</dbReference>
<name>A0AAD4LID8_9AGAM</name>
<gene>
    <name evidence="2" type="ORF">EDB92DRAFT_1795770</name>
</gene>
<evidence type="ECO:0000313" key="2">
    <source>
        <dbReference type="EMBL" id="KAH8994258.1"/>
    </source>
</evidence>
<evidence type="ECO:0000313" key="3">
    <source>
        <dbReference type="Proteomes" id="UP001201163"/>
    </source>
</evidence>
<feature type="domain" description="DUF6699" evidence="1">
    <location>
        <begin position="75"/>
        <end position="214"/>
    </location>
</feature>
<dbReference type="Pfam" id="PF20415">
    <property type="entry name" value="DUF6699"/>
    <property type="match status" value="1"/>
</dbReference>
<sequence>MPEPAHLWIEEYGHAGASFPPEPDTGQNPYERQLPPLPPHLSHLPAPAPTLLRTNSSTSALNPFLAHRPVGLPPLAWDLRASARAILFPSAAGGGPALPMAASDYAQPATWPPCGVLRIGAIGEHAGWRWPVEAHNPAGVRCGDVFRALVANLHEFVGPHEIARMPPERVVAVAAACAARVAVGMPPGSAVNDGIRRVDCLLGCTQFHGLEPGPSTGEWTMYVGAP</sequence>
<proteinExistence type="predicted"/>
<dbReference type="AlphaFoldDB" id="A0AAD4LID8"/>
<dbReference type="Proteomes" id="UP001201163">
    <property type="component" value="Unassembled WGS sequence"/>
</dbReference>
<keyword evidence="3" id="KW-1185">Reference proteome</keyword>
<organism evidence="2 3">
    <name type="scientific">Lactarius akahatsu</name>
    <dbReference type="NCBI Taxonomy" id="416441"/>
    <lineage>
        <taxon>Eukaryota</taxon>
        <taxon>Fungi</taxon>
        <taxon>Dikarya</taxon>
        <taxon>Basidiomycota</taxon>
        <taxon>Agaricomycotina</taxon>
        <taxon>Agaricomycetes</taxon>
        <taxon>Russulales</taxon>
        <taxon>Russulaceae</taxon>
        <taxon>Lactarius</taxon>
    </lineage>
</organism>
<comment type="caution">
    <text evidence="2">The sequence shown here is derived from an EMBL/GenBank/DDBJ whole genome shotgun (WGS) entry which is preliminary data.</text>
</comment>
<protein>
    <recommendedName>
        <fullName evidence="1">DUF6699 domain-containing protein</fullName>
    </recommendedName>
</protein>
<evidence type="ECO:0000259" key="1">
    <source>
        <dbReference type="Pfam" id="PF20415"/>
    </source>
</evidence>
<reference evidence="2" key="1">
    <citation type="submission" date="2022-01" db="EMBL/GenBank/DDBJ databases">
        <title>Comparative genomics reveals a dynamic genome evolution in the ectomycorrhizal milk-cap (Lactarius) mushrooms.</title>
        <authorList>
            <consortium name="DOE Joint Genome Institute"/>
            <person name="Lebreton A."/>
            <person name="Tang N."/>
            <person name="Kuo A."/>
            <person name="LaButti K."/>
            <person name="Drula E."/>
            <person name="Barry K."/>
            <person name="Clum A."/>
            <person name="Lipzen A."/>
            <person name="Mousain D."/>
            <person name="Ng V."/>
            <person name="Wang R."/>
            <person name="Wang X."/>
            <person name="Dai Y."/>
            <person name="Henrissat B."/>
            <person name="Grigoriev I.V."/>
            <person name="Guerin-Laguette A."/>
            <person name="Yu F."/>
            <person name="Martin F.M."/>
        </authorList>
    </citation>
    <scope>NUCLEOTIDE SEQUENCE</scope>
    <source>
        <strain evidence="2">QP</strain>
    </source>
</reference>
<accession>A0AAD4LID8</accession>
<dbReference type="InterPro" id="IPR046522">
    <property type="entry name" value="DUF6699"/>
</dbReference>